<proteinExistence type="inferred from homology"/>
<comment type="cofactor">
    <cofactor evidence="1 8">
        <name>heme</name>
        <dbReference type="ChEBI" id="CHEBI:30413"/>
    </cofactor>
</comment>
<dbReference type="GO" id="GO:0020037">
    <property type="term" value="F:heme binding"/>
    <property type="evidence" value="ECO:0007669"/>
    <property type="project" value="InterPro"/>
</dbReference>
<dbReference type="GO" id="GO:0005506">
    <property type="term" value="F:iron ion binding"/>
    <property type="evidence" value="ECO:0007669"/>
    <property type="project" value="InterPro"/>
</dbReference>
<evidence type="ECO:0000256" key="6">
    <source>
        <dbReference type="ARBA" id="ARBA00023004"/>
    </source>
</evidence>
<keyword evidence="3 8" id="KW-0349">Heme</keyword>
<dbReference type="InterPro" id="IPR036396">
    <property type="entry name" value="Cyt_P450_sf"/>
</dbReference>
<dbReference type="EMBL" id="JARAOO010000013">
    <property type="protein sequence ID" value="KAJ7945798.1"/>
    <property type="molecule type" value="Genomic_DNA"/>
</dbReference>
<accession>A0AAD7KTK9</accession>
<evidence type="ECO:0000256" key="9">
    <source>
        <dbReference type="RuleBase" id="RU000461"/>
    </source>
</evidence>
<keyword evidence="7 9" id="KW-0503">Monooxygenase</keyword>
<evidence type="ECO:0000313" key="11">
    <source>
        <dbReference type="Proteomes" id="UP001163823"/>
    </source>
</evidence>
<dbReference type="PROSITE" id="PS00086">
    <property type="entry name" value="CYTOCHROME_P450"/>
    <property type="match status" value="1"/>
</dbReference>
<dbReference type="PRINTS" id="PR00385">
    <property type="entry name" value="P450"/>
</dbReference>
<evidence type="ECO:0000256" key="1">
    <source>
        <dbReference type="ARBA" id="ARBA00001971"/>
    </source>
</evidence>
<dbReference type="SUPFAM" id="SSF48264">
    <property type="entry name" value="Cytochrome P450"/>
    <property type="match status" value="1"/>
</dbReference>
<evidence type="ECO:0000256" key="2">
    <source>
        <dbReference type="ARBA" id="ARBA00010617"/>
    </source>
</evidence>
<protein>
    <submittedName>
        <fullName evidence="10">Cytochrome P450</fullName>
    </submittedName>
</protein>
<dbReference type="PRINTS" id="PR00463">
    <property type="entry name" value="EP450I"/>
</dbReference>
<gene>
    <name evidence="10" type="ORF">O6P43_030813</name>
</gene>
<dbReference type="AlphaFoldDB" id="A0AAD7KTK9"/>
<evidence type="ECO:0000256" key="8">
    <source>
        <dbReference type="PIRSR" id="PIRSR602401-1"/>
    </source>
</evidence>
<evidence type="ECO:0000256" key="5">
    <source>
        <dbReference type="ARBA" id="ARBA00023002"/>
    </source>
</evidence>
<dbReference type="Gene3D" id="1.10.630.10">
    <property type="entry name" value="Cytochrome P450"/>
    <property type="match status" value="1"/>
</dbReference>
<comment type="similarity">
    <text evidence="2 9">Belongs to the cytochrome P450 family.</text>
</comment>
<keyword evidence="5 9" id="KW-0560">Oxidoreductase</keyword>
<comment type="caution">
    <text evidence="10">The sequence shown here is derived from an EMBL/GenBank/DDBJ whole genome shotgun (WGS) entry which is preliminary data.</text>
</comment>
<organism evidence="10 11">
    <name type="scientific">Quillaja saponaria</name>
    <name type="common">Soap bark tree</name>
    <dbReference type="NCBI Taxonomy" id="32244"/>
    <lineage>
        <taxon>Eukaryota</taxon>
        <taxon>Viridiplantae</taxon>
        <taxon>Streptophyta</taxon>
        <taxon>Embryophyta</taxon>
        <taxon>Tracheophyta</taxon>
        <taxon>Spermatophyta</taxon>
        <taxon>Magnoliopsida</taxon>
        <taxon>eudicotyledons</taxon>
        <taxon>Gunneridae</taxon>
        <taxon>Pentapetalae</taxon>
        <taxon>rosids</taxon>
        <taxon>fabids</taxon>
        <taxon>Fabales</taxon>
        <taxon>Quillajaceae</taxon>
        <taxon>Quillaja</taxon>
    </lineage>
</organism>
<dbReference type="Pfam" id="PF00067">
    <property type="entry name" value="p450"/>
    <property type="match status" value="1"/>
</dbReference>
<evidence type="ECO:0000256" key="7">
    <source>
        <dbReference type="ARBA" id="ARBA00023033"/>
    </source>
</evidence>
<feature type="binding site" description="axial binding residue" evidence="8">
    <location>
        <position position="190"/>
    </location>
    <ligand>
        <name>heme</name>
        <dbReference type="ChEBI" id="CHEBI:30413"/>
    </ligand>
    <ligandPart>
        <name>Fe</name>
        <dbReference type="ChEBI" id="CHEBI:18248"/>
    </ligandPart>
</feature>
<reference evidence="10" key="1">
    <citation type="journal article" date="2023" name="Science">
        <title>Elucidation of the pathway for biosynthesis of saponin adjuvants from the soapbark tree.</title>
        <authorList>
            <person name="Reed J."/>
            <person name="Orme A."/>
            <person name="El-Demerdash A."/>
            <person name="Owen C."/>
            <person name="Martin L.B.B."/>
            <person name="Misra R.C."/>
            <person name="Kikuchi S."/>
            <person name="Rejzek M."/>
            <person name="Martin A.C."/>
            <person name="Harkess A."/>
            <person name="Leebens-Mack J."/>
            <person name="Louveau T."/>
            <person name="Stephenson M.J."/>
            <person name="Osbourn A."/>
        </authorList>
    </citation>
    <scope>NUCLEOTIDE SEQUENCE</scope>
    <source>
        <strain evidence="10">S10</strain>
    </source>
</reference>
<keyword evidence="4 8" id="KW-0479">Metal-binding</keyword>
<evidence type="ECO:0000256" key="3">
    <source>
        <dbReference type="ARBA" id="ARBA00022617"/>
    </source>
</evidence>
<dbReference type="FunFam" id="1.10.630.10:FF:000126">
    <property type="entry name" value="Predicted protein"/>
    <property type="match status" value="1"/>
</dbReference>
<sequence>MVLQKREGNEDVTGESKNFVDILLEIQKENKAGFPIHKDNIKAVILDMFAAGTDTTYSFLGWAMAELIRQPRVMQKLQNEVRGTANTKSLITEKDLDIMPYFKAVMKETVSLHPPLPLLVARESTQDVKIQDYDIAAGTITFINVWAIGTDPMFWDEPEVFRPERFVNSSIDFEGHDFQLIPFGAGRRGCPGILFALITNELVIANLVNRFDWALPDNEMGEDLDMTEWSGVIIHKSVPLLAVATPT</sequence>
<dbReference type="InterPro" id="IPR001128">
    <property type="entry name" value="Cyt_P450"/>
</dbReference>
<evidence type="ECO:0000256" key="4">
    <source>
        <dbReference type="ARBA" id="ARBA00022723"/>
    </source>
</evidence>
<dbReference type="PANTHER" id="PTHR47955">
    <property type="entry name" value="CYTOCHROME P450 FAMILY 71 PROTEIN"/>
    <property type="match status" value="1"/>
</dbReference>
<dbReference type="GO" id="GO:0016705">
    <property type="term" value="F:oxidoreductase activity, acting on paired donors, with incorporation or reduction of molecular oxygen"/>
    <property type="evidence" value="ECO:0007669"/>
    <property type="project" value="InterPro"/>
</dbReference>
<dbReference type="InterPro" id="IPR017972">
    <property type="entry name" value="Cyt_P450_CS"/>
</dbReference>
<evidence type="ECO:0000313" key="10">
    <source>
        <dbReference type="EMBL" id="KAJ7945798.1"/>
    </source>
</evidence>
<dbReference type="InterPro" id="IPR002401">
    <property type="entry name" value="Cyt_P450_E_grp-I"/>
</dbReference>
<dbReference type="GO" id="GO:0004497">
    <property type="term" value="F:monooxygenase activity"/>
    <property type="evidence" value="ECO:0007669"/>
    <property type="project" value="UniProtKB-KW"/>
</dbReference>
<keyword evidence="11" id="KW-1185">Reference proteome</keyword>
<dbReference type="PANTHER" id="PTHR47955:SF15">
    <property type="entry name" value="CYTOCHROME P450 71A2-LIKE"/>
    <property type="match status" value="1"/>
</dbReference>
<dbReference type="KEGG" id="qsa:O6P43_030813"/>
<name>A0AAD7KTK9_QUISA</name>
<dbReference type="Proteomes" id="UP001163823">
    <property type="component" value="Chromosome 13"/>
</dbReference>
<keyword evidence="6 8" id="KW-0408">Iron</keyword>